<organism evidence="2 3">
    <name type="scientific">Stenotrophomonas phage Mendera</name>
    <dbReference type="NCBI Taxonomy" id="2650877"/>
    <lineage>
        <taxon>Viruses</taxon>
        <taxon>Duplodnaviria</taxon>
        <taxon>Heunggongvirae</taxon>
        <taxon>Uroviricota</taxon>
        <taxon>Caudoviricetes</taxon>
        <taxon>Menderavirus</taxon>
        <taxon>Menderavirus mendera</taxon>
    </lineage>
</organism>
<evidence type="ECO:0000256" key="1">
    <source>
        <dbReference type="SAM" id="Phobius"/>
    </source>
</evidence>
<evidence type="ECO:0000313" key="3">
    <source>
        <dbReference type="Proteomes" id="UP000326601"/>
    </source>
</evidence>
<dbReference type="EMBL" id="MN098328">
    <property type="protein sequence ID" value="QFR56581.1"/>
    <property type="molecule type" value="Genomic_DNA"/>
</dbReference>
<keyword evidence="1" id="KW-0472">Membrane</keyword>
<feature type="transmembrane region" description="Helical" evidence="1">
    <location>
        <begin position="91"/>
        <end position="111"/>
    </location>
</feature>
<proteinExistence type="predicted"/>
<keyword evidence="1" id="KW-1133">Transmembrane helix</keyword>
<name>A0A5P8PIN5_9CAUD</name>
<keyword evidence="1" id="KW-0812">Transmembrane</keyword>
<sequence length="127" mass="13434">MPSPSQSVELLRLLLENLIPVAGTLFSAVFMLILAGFLFKALTKVDLTTLFLGSDGKVSPNKFWSSIAYFVATVAFLGINAAAPGSAGLEFIWLIYLAVVASAQVLTSFIASKYGGTESAVTRQEPG</sequence>
<feature type="transmembrane region" description="Helical" evidence="1">
    <location>
        <begin position="20"/>
        <end position="42"/>
    </location>
</feature>
<keyword evidence="3" id="KW-1185">Reference proteome</keyword>
<protein>
    <submittedName>
        <fullName evidence="2">Uncharacterized protein</fullName>
    </submittedName>
</protein>
<dbReference type="Proteomes" id="UP000326601">
    <property type="component" value="Segment"/>
</dbReference>
<accession>A0A5P8PIN5</accession>
<evidence type="ECO:0000313" key="2">
    <source>
        <dbReference type="EMBL" id="QFR56581.1"/>
    </source>
</evidence>
<feature type="transmembrane region" description="Helical" evidence="1">
    <location>
        <begin position="63"/>
        <end position="85"/>
    </location>
</feature>
<gene>
    <name evidence="2" type="ORF">CPT_Mendera_032</name>
</gene>
<reference evidence="3" key="1">
    <citation type="submission" date="2019-06" db="EMBL/GenBank/DDBJ databases">
        <title>Complete genome sequence of Stenotrophomonas phage Mendera.</title>
        <authorList>
            <person name="Garza K."/>
            <person name="Newkirk H."/>
            <person name="Moreland R."/>
            <person name="Liu M."/>
            <person name="Ramsey J."/>
            <person name="Gonzalez C.F."/>
            <person name="Leavitt J."/>
        </authorList>
    </citation>
    <scope>NUCLEOTIDE SEQUENCE [LARGE SCALE GENOMIC DNA]</scope>
</reference>